<evidence type="ECO:0000313" key="2">
    <source>
        <dbReference type="EMBL" id="KAI5079393.1"/>
    </source>
</evidence>
<dbReference type="EMBL" id="JABFUD020000005">
    <property type="protein sequence ID" value="KAI5079393.1"/>
    <property type="molecule type" value="Genomic_DNA"/>
</dbReference>
<keyword evidence="3" id="KW-1185">Reference proteome</keyword>
<dbReference type="AlphaFoldDB" id="A0A9D4V495"/>
<protein>
    <recommendedName>
        <fullName evidence="4">DUF4219 domain-containing protein</fullName>
    </recommendedName>
</protein>
<evidence type="ECO:0008006" key="4">
    <source>
        <dbReference type="Google" id="ProtNLM"/>
    </source>
</evidence>
<organism evidence="2 3">
    <name type="scientific">Adiantum capillus-veneris</name>
    <name type="common">Maidenhair fern</name>
    <dbReference type="NCBI Taxonomy" id="13818"/>
    <lineage>
        <taxon>Eukaryota</taxon>
        <taxon>Viridiplantae</taxon>
        <taxon>Streptophyta</taxon>
        <taxon>Embryophyta</taxon>
        <taxon>Tracheophyta</taxon>
        <taxon>Polypodiopsida</taxon>
        <taxon>Polypodiidae</taxon>
        <taxon>Polypodiales</taxon>
        <taxon>Pteridineae</taxon>
        <taxon>Pteridaceae</taxon>
        <taxon>Vittarioideae</taxon>
        <taxon>Adiantum</taxon>
    </lineage>
</organism>
<evidence type="ECO:0000313" key="3">
    <source>
        <dbReference type="Proteomes" id="UP000886520"/>
    </source>
</evidence>
<dbReference type="Pfam" id="PF14223">
    <property type="entry name" value="Retrotran_gag_2"/>
    <property type="match status" value="1"/>
</dbReference>
<name>A0A9D4V495_ADICA</name>
<proteinExistence type="predicted"/>
<dbReference type="OrthoDB" id="8003956at2759"/>
<gene>
    <name evidence="2" type="ORF">GOP47_0004872</name>
</gene>
<sequence length="124" mass="14071">MAVASSSSNMSKFYQIEKLQGSNYLRWSLRIKMILEKAGNWGVTDGSELDPAKQPVPAGAQAPTNAEKAAWKKKDLNARTEIILHLGDRQLQLVRTLETAQEMWDLLKTQYQQTNFVSRVLLHK</sequence>
<evidence type="ECO:0000256" key="1">
    <source>
        <dbReference type="SAM" id="MobiDB-lite"/>
    </source>
</evidence>
<accession>A0A9D4V495</accession>
<reference evidence="2 3" key="1">
    <citation type="submission" date="2021-01" db="EMBL/GenBank/DDBJ databases">
        <title>Adiantum capillus-veneris genome.</title>
        <authorList>
            <person name="Fang Y."/>
            <person name="Liao Q."/>
        </authorList>
    </citation>
    <scope>NUCLEOTIDE SEQUENCE [LARGE SCALE GENOMIC DNA]</scope>
    <source>
        <strain evidence="2">H3</strain>
        <tissue evidence="2">Leaf</tissue>
    </source>
</reference>
<dbReference type="Proteomes" id="UP000886520">
    <property type="component" value="Chromosome 5"/>
</dbReference>
<feature type="region of interest" description="Disordered" evidence="1">
    <location>
        <begin position="46"/>
        <end position="66"/>
    </location>
</feature>
<comment type="caution">
    <text evidence="2">The sequence shown here is derived from an EMBL/GenBank/DDBJ whole genome shotgun (WGS) entry which is preliminary data.</text>
</comment>